<accession>A0ABQ5X5W9</accession>
<dbReference type="EMBL" id="BSNW01000049">
    <property type="protein sequence ID" value="GLQ70186.1"/>
    <property type="molecule type" value="Genomic_DNA"/>
</dbReference>
<proteinExistence type="predicted"/>
<evidence type="ECO:0000313" key="2">
    <source>
        <dbReference type="Proteomes" id="UP001156672"/>
    </source>
</evidence>
<dbReference type="Proteomes" id="UP001156672">
    <property type="component" value="Unassembled WGS sequence"/>
</dbReference>
<comment type="caution">
    <text evidence="1">The sequence shown here is derived from an EMBL/GenBank/DDBJ whole genome shotgun (WGS) entry which is preliminary data.</text>
</comment>
<organism evidence="1 2">
    <name type="scientific">Gluconobacter albidus</name>
    <dbReference type="NCBI Taxonomy" id="318683"/>
    <lineage>
        <taxon>Bacteria</taxon>
        <taxon>Pseudomonadati</taxon>
        <taxon>Pseudomonadota</taxon>
        <taxon>Alphaproteobacteria</taxon>
        <taxon>Acetobacterales</taxon>
        <taxon>Acetobacteraceae</taxon>
        <taxon>Gluconobacter</taxon>
    </lineage>
</organism>
<evidence type="ECO:0000313" key="1">
    <source>
        <dbReference type="EMBL" id="GLQ70186.1"/>
    </source>
</evidence>
<keyword evidence="2" id="KW-1185">Reference proteome</keyword>
<gene>
    <name evidence="1" type="ORF">GCM10007866_26390</name>
</gene>
<reference evidence="2" key="1">
    <citation type="journal article" date="2019" name="Int. J. Syst. Evol. Microbiol.">
        <title>The Global Catalogue of Microorganisms (GCM) 10K type strain sequencing project: providing services to taxonomists for standard genome sequencing and annotation.</title>
        <authorList>
            <consortium name="The Broad Institute Genomics Platform"/>
            <consortium name="The Broad Institute Genome Sequencing Center for Infectious Disease"/>
            <person name="Wu L."/>
            <person name="Ma J."/>
        </authorList>
    </citation>
    <scope>NUCLEOTIDE SEQUENCE [LARGE SCALE GENOMIC DNA]</scope>
    <source>
        <strain evidence="2">NBRC 3250</strain>
    </source>
</reference>
<name>A0ABQ5X5W9_9PROT</name>
<protein>
    <submittedName>
        <fullName evidence="1">Uncharacterized protein</fullName>
    </submittedName>
</protein>
<sequence>MTTKKVSRLQPVDGSGFSPEGNLLLFRAESETLTASTDQTQIGAKTREIPKRREIFPEPERVCQTCLTRSLHRVVS</sequence>